<feature type="transmembrane region" description="Helical" evidence="8">
    <location>
        <begin position="75"/>
        <end position="95"/>
    </location>
</feature>
<evidence type="ECO:0000256" key="6">
    <source>
        <dbReference type="ARBA" id="ARBA00022989"/>
    </source>
</evidence>
<keyword evidence="6 8" id="KW-1133">Transmembrane helix</keyword>
<keyword evidence="3" id="KW-1003">Cell membrane</keyword>
<comment type="similarity">
    <text evidence="2">Belongs to the MreD family.</text>
</comment>
<protein>
    <submittedName>
        <fullName evidence="9">Rod shape-determining protein MreD</fullName>
    </submittedName>
</protein>
<feature type="transmembrane region" description="Helical" evidence="8">
    <location>
        <begin position="143"/>
        <end position="163"/>
    </location>
</feature>
<evidence type="ECO:0000256" key="4">
    <source>
        <dbReference type="ARBA" id="ARBA00022692"/>
    </source>
</evidence>
<evidence type="ECO:0000256" key="8">
    <source>
        <dbReference type="SAM" id="Phobius"/>
    </source>
</evidence>
<reference evidence="9" key="1">
    <citation type="submission" date="2022-12" db="EMBL/GenBank/DDBJ databases">
        <title>Bacterial isolates from different developmental stages of Nematostella vectensis.</title>
        <authorList>
            <person name="Fraune S."/>
        </authorList>
    </citation>
    <scope>NUCLEOTIDE SEQUENCE</scope>
    <source>
        <strain evidence="9">G21630-S1</strain>
    </source>
</reference>
<evidence type="ECO:0000256" key="2">
    <source>
        <dbReference type="ARBA" id="ARBA00007776"/>
    </source>
</evidence>
<gene>
    <name evidence="9" type="primary">mreD</name>
    <name evidence="9" type="ORF">O4H49_08160</name>
</gene>
<organism evidence="9 10">
    <name type="scientific">Kiloniella laminariae</name>
    <dbReference type="NCBI Taxonomy" id="454162"/>
    <lineage>
        <taxon>Bacteria</taxon>
        <taxon>Pseudomonadati</taxon>
        <taxon>Pseudomonadota</taxon>
        <taxon>Alphaproteobacteria</taxon>
        <taxon>Rhodospirillales</taxon>
        <taxon>Kiloniellaceae</taxon>
        <taxon>Kiloniella</taxon>
    </lineage>
</organism>
<evidence type="ECO:0000256" key="3">
    <source>
        <dbReference type="ARBA" id="ARBA00022475"/>
    </source>
</evidence>
<evidence type="ECO:0000256" key="5">
    <source>
        <dbReference type="ARBA" id="ARBA00022960"/>
    </source>
</evidence>
<dbReference type="InterPro" id="IPR007227">
    <property type="entry name" value="Cell_shape_determining_MreD"/>
</dbReference>
<dbReference type="EMBL" id="JAPWGY010000002">
    <property type="protein sequence ID" value="MCZ4280748.1"/>
    <property type="molecule type" value="Genomic_DNA"/>
</dbReference>
<proteinExistence type="inferred from homology"/>
<keyword evidence="4 8" id="KW-0812">Transmembrane</keyword>
<feature type="transmembrane region" description="Helical" evidence="8">
    <location>
        <begin position="38"/>
        <end position="55"/>
    </location>
</feature>
<comment type="subcellular location">
    <subcellularLocation>
        <location evidence="1">Cell membrane</location>
        <topology evidence="1">Multi-pass membrane protein</topology>
    </subcellularLocation>
</comment>
<comment type="caution">
    <text evidence="9">The sequence shown here is derived from an EMBL/GenBank/DDBJ whole genome shotgun (WGS) entry which is preliminary data.</text>
</comment>
<keyword evidence="7 8" id="KW-0472">Membrane</keyword>
<evidence type="ECO:0000256" key="7">
    <source>
        <dbReference type="ARBA" id="ARBA00023136"/>
    </source>
</evidence>
<keyword evidence="10" id="KW-1185">Reference proteome</keyword>
<dbReference type="RefSeq" id="WP_269422930.1">
    <property type="nucleotide sequence ID" value="NZ_JAPWGY010000002.1"/>
</dbReference>
<feature type="transmembrane region" description="Helical" evidence="8">
    <location>
        <begin position="107"/>
        <end position="131"/>
    </location>
</feature>
<dbReference type="Pfam" id="PF04093">
    <property type="entry name" value="MreD"/>
    <property type="match status" value="1"/>
</dbReference>
<sequence length="170" mass="19083">MSPSFWQRIDGVARAACPFTISLLLIILALVPLQIPHLATIMPSLLLISVFYWSLHRPDLMPVWAVFVLAVIQDLLSGSLLGVVPFILLFFCIALNGQRRLLVHASFLMLWISFSVLSSLALALQWCLIFILETGTPDYRPVLFQSLTTIAVYPALSWMFVLIQRSLLKG</sequence>
<keyword evidence="5" id="KW-0133">Cell shape</keyword>
<evidence type="ECO:0000256" key="1">
    <source>
        <dbReference type="ARBA" id="ARBA00004651"/>
    </source>
</evidence>
<accession>A0ABT4LI23</accession>
<evidence type="ECO:0000313" key="10">
    <source>
        <dbReference type="Proteomes" id="UP001069802"/>
    </source>
</evidence>
<name>A0ABT4LI23_9PROT</name>
<dbReference type="NCBIfam" id="TIGR03426">
    <property type="entry name" value="shape_MreD"/>
    <property type="match status" value="1"/>
</dbReference>
<dbReference type="Proteomes" id="UP001069802">
    <property type="component" value="Unassembled WGS sequence"/>
</dbReference>
<evidence type="ECO:0000313" key="9">
    <source>
        <dbReference type="EMBL" id="MCZ4280748.1"/>
    </source>
</evidence>